<dbReference type="PROSITE" id="PS00630">
    <property type="entry name" value="IMP_2"/>
    <property type="match status" value="1"/>
</dbReference>
<dbReference type="PANTHER" id="PTHR20854:SF4">
    <property type="entry name" value="INOSITOL-1-MONOPHOSPHATASE-RELATED"/>
    <property type="match status" value="1"/>
</dbReference>
<comment type="caution">
    <text evidence="9">The sequence shown here is derived from an EMBL/GenBank/DDBJ whole genome shotgun (WGS) entry which is preliminary data.</text>
</comment>
<dbReference type="Gene3D" id="3.40.190.80">
    <property type="match status" value="1"/>
</dbReference>
<accession>A0A8E1QZ49</accession>
<dbReference type="InterPro" id="IPR020583">
    <property type="entry name" value="Inositol_monoP_metal-BS"/>
</dbReference>
<evidence type="ECO:0000256" key="8">
    <source>
        <dbReference type="RuleBase" id="RU364068"/>
    </source>
</evidence>
<dbReference type="Pfam" id="PF00459">
    <property type="entry name" value="Inositol_P"/>
    <property type="match status" value="1"/>
</dbReference>
<keyword evidence="5 8" id="KW-0378">Hydrolase</keyword>
<evidence type="ECO:0000256" key="6">
    <source>
        <dbReference type="ARBA" id="ARBA00022842"/>
    </source>
</evidence>
<feature type="binding site" evidence="7">
    <location>
        <position position="83"/>
    </location>
    <ligand>
        <name>Mg(2+)</name>
        <dbReference type="ChEBI" id="CHEBI:18420"/>
        <label>1</label>
        <note>catalytic</note>
    </ligand>
</feature>
<dbReference type="GO" id="GO:0007165">
    <property type="term" value="P:signal transduction"/>
    <property type="evidence" value="ECO:0007669"/>
    <property type="project" value="TreeGrafter"/>
</dbReference>
<evidence type="ECO:0000256" key="2">
    <source>
        <dbReference type="ARBA" id="ARBA00001946"/>
    </source>
</evidence>
<sequence length="262" mass="28804">MNTPSLQQIIDIVKEAAGLMQTDAFEISEKEGFANIVTSSDVAVQDFLCGRLKELMPDSGFLCEEEDMWDTSHEYTWIIDPIDGTANYSRGIAQCAICVGLKHNEDMAMGVVYIPMTGEMFYAEQGKGAFLNGRQIHVSDRPFENSLLCTALPVYHKEYAQMCSDIIVEAFGRCNDIRRFGACAPELCYLAMGRCELYFEYLLSPWDYAAASLIVTEAGGTITATDGSPVKLTQKGGVIAANNAANHKQMADIVAEKTRSTN</sequence>
<evidence type="ECO:0000256" key="5">
    <source>
        <dbReference type="ARBA" id="ARBA00022801"/>
    </source>
</evidence>
<name>A0A8E1QZ49_9BACT</name>
<evidence type="ECO:0000256" key="7">
    <source>
        <dbReference type="PIRSR" id="PIRSR600760-2"/>
    </source>
</evidence>
<dbReference type="GO" id="GO:0008934">
    <property type="term" value="F:inositol monophosphate 1-phosphatase activity"/>
    <property type="evidence" value="ECO:0007669"/>
    <property type="project" value="InterPro"/>
</dbReference>
<dbReference type="InterPro" id="IPR020550">
    <property type="entry name" value="Inositol_monophosphatase_CS"/>
</dbReference>
<dbReference type="OrthoDB" id="9772456at2"/>
<dbReference type="Gene3D" id="3.30.540.10">
    <property type="entry name" value="Fructose-1,6-Bisphosphatase, subunit A, domain 1"/>
    <property type="match status" value="1"/>
</dbReference>
<evidence type="ECO:0000256" key="4">
    <source>
        <dbReference type="ARBA" id="ARBA00022723"/>
    </source>
</evidence>
<dbReference type="EMBL" id="LFQU01000003">
    <property type="protein sequence ID" value="KOO69393.1"/>
    <property type="molecule type" value="Genomic_DNA"/>
</dbReference>
<gene>
    <name evidence="9" type="ORF">ACU52_03350</name>
</gene>
<dbReference type="GO" id="GO:0006020">
    <property type="term" value="P:inositol metabolic process"/>
    <property type="evidence" value="ECO:0007669"/>
    <property type="project" value="TreeGrafter"/>
</dbReference>
<protein>
    <recommendedName>
        <fullName evidence="8">Inositol-1-monophosphatase</fullName>
        <ecNumber evidence="8">3.1.3.25</ecNumber>
    </recommendedName>
</protein>
<dbReference type="EC" id="3.1.3.25" evidence="8"/>
<dbReference type="InterPro" id="IPR000760">
    <property type="entry name" value="Inositol_monophosphatase-like"/>
</dbReference>
<feature type="binding site" evidence="7">
    <location>
        <position position="207"/>
    </location>
    <ligand>
        <name>Mg(2+)</name>
        <dbReference type="ChEBI" id="CHEBI:18420"/>
        <label>1</label>
        <note>catalytic</note>
    </ligand>
</feature>
<keyword evidence="6 7" id="KW-0460">Magnesium</keyword>
<feature type="binding site" evidence="7">
    <location>
        <position position="80"/>
    </location>
    <ligand>
        <name>Mg(2+)</name>
        <dbReference type="ChEBI" id="CHEBI:18420"/>
        <label>1</label>
        <note>catalytic</note>
    </ligand>
</feature>
<reference evidence="9 10" key="1">
    <citation type="submission" date="2015-06" db="EMBL/GenBank/DDBJ databases">
        <title>Prevotella sp. 109, sp. nov., a novel member of the family Prevotellaceae isolated from human faeces.</title>
        <authorList>
            <person name="Shkoporov A.N."/>
            <person name="Chaplin A.V."/>
            <person name="Kafarskaia L.I."/>
            <person name="Efimov B.A."/>
        </authorList>
    </citation>
    <scope>NUCLEOTIDE SEQUENCE [LARGE SCALE GENOMIC DNA]</scope>
    <source>
        <strain evidence="9 10">109</strain>
    </source>
</reference>
<keyword evidence="4 7" id="KW-0479">Metal-binding</keyword>
<comment type="catalytic activity">
    <reaction evidence="1 8">
        <text>a myo-inositol phosphate + H2O = myo-inositol + phosphate</text>
        <dbReference type="Rhea" id="RHEA:24056"/>
        <dbReference type="ChEBI" id="CHEBI:15377"/>
        <dbReference type="ChEBI" id="CHEBI:17268"/>
        <dbReference type="ChEBI" id="CHEBI:43474"/>
        <dbReference type="ChEBI" id="CHEBI:84139"/>
        <dbReference type="EC" id="3.1.3.25"/>
    </reaction>
</comment>
<comment type="similarity">
    <text evidence="3 8">Belongs to the inositol monophosphatase superfamily.</text>
</comment>
<dbReference type="Proteomes" id="UP000036951">
    <property type="component" value="Unassembled WGS sequence"/>
</dbReference>
<dbReference type="GO" id="GO:0046872">
    <property type="term" value="F:metal ion binding"/>
    <property type="evidence" value="ECO:0007669"/>
    <property type="project" value="UniProtKB-KW"/>
</dbReference>
<proteinExistence type="inferred from homology"/>
<evidence type="ECO:0000256" key="1">
    <source>
        <dbReference type="ARBA" id="ARBA00001033"/>
    </source>
</evidence>
<feature type="binding site" evidence="7">
    <location>
        <position position="82"/>
    </location>
    <ligand>
        <name>Mg(2+)</name>
        <dbReference type="ChEBI" id="CHEBI:18420"/>
        <label>1</label>
        <note>catalytic</note>
    </ligand>
</feature>
<evidence type="ECO:0000313" key="10">
    <source>
        <dbReference type="Proteomes" id="UP000036951"/>
    </source>
</evidence>
<dbReference type="PANTHER" id="PTHR20854">
    <property type="entry name" value="INOSITOL MONOPHOSPHATASE"/>
    <property type="match status" value="1"/>
</dbReference>
<dbReference type="PRINTS" id="PR00377">
    <property type="entry name" value="IMPHPHTASES"/>
</dbReference>
<evidence type="ECO:0000313" key="9">
    <source>
        <dbReference type="EMBL" id="KOO69393.1"/>
    </source>
</evidence>
<dbReference type="RefSeq" id="WP_053397751.1">
    <property type="nucleotide sequence ID" value="NZ_LFQU01000003.1"/>
</dbReference>
<comment type="cofactor">
    <cofactor evidence="2 7 8">
        <name>Mg(2+)</name>
        <dbReference type="ChEBI" id="CHEBI:18420"/>
    </cofactor>
</comment>
<evidence type="ECO:0000256" key="3">
    <source>
        <dbReference type="ARBA" id="ARBA00009759"/>
    </source>
</evidence>
<feature type="binding site" evidence="7">
    <location>
        <position position="64"/>
    </location>
    <ligand>
        <name>Mg(2+)</name>
        <dbReference type="ChEBI" id="CHEBI:18420"/>
        <label>1</label>
        <note>catalytic</note>
    </ligand>
</feature>
<organism evidence="9 10">
    <name type="scientific">Xylanibacter rarus</name>
    <dbReference type="NCBI Taxonomy" id="1676614"/>
    <lineage>
        <taxon>Bacteria</taxon>
        <taxon>Pseudomonadati</taxon>
        <taxon>Bacteroidota</taxon>
        <taxon>Bacteroidia</taxon>
        <taxon>Bacteroidales</taxon>
        <taxon>Prevotellaceae</taxon>
        <taxon>Xylanibacter</taxon>
    </lineage>
</organism>
<dbReference type="GO" id="GO:0046854">
    <property type="term" value="P:phosphatidylinositol phosphate biosynthetic process"/>
    <property type="evidence" value="ECO:0007669"/>
    <property type="project" value="InterPro"/>
</dbReference>
<dbReference type="CDD" id="cd01639">
    <property type="entry name" value="IMPase"/>
    <property type="match status" value="1"/>
</dbReference>
<keyword evidence="10" id="KW-1185">Reference proteome</keyword>
<dbReference type="PROSITE" id="PS00629">
    <property type="entry name" value="IMP_1"/>
    <property type="match status" value="1"/>
</dbReference>
<dbReference type="InterPro" id="IPR033942">
    <property type="entry name" value="IMPase"/>
</dbReference>
<dbReference type="SUPFAM" id="SSF56655">
    <property type="entry name" value="Carbohydrate phosphatase"/>
    <property type="match status" value="1"/>
</dbReference>
<dbReference type="AlphaFoldDB" id="A0A8E1QZ49"/>